<dbReference type="InterPro" id="IPR027056">
    <property type="entry name" value="Gluconate_2DH_su3"/>
</dbReference>
<name>A0A381NKV2_9ZZZZ</name>
<reference evidence="1" key="1">
    <citation type="submission" date="2018-05" db="EMBL/GenBank/DDBJ databases">
        <authorList>
            <person name="Lanie J.A."/>
            <person name="Ng W.-L."/>
            <person name="Kazmierczak K.M."/>
            <person name="Andrzejewski T.M."/>
            <person name="Davidsen T.M."/>
            <person name="Wayne K.J."/>
            <person name="Tettelin H."/>
            <person name="Glass J.I."/>
            <person name="Rusch D."/>
            <person name="Podicherti R."/>
            <person name="Tsui H.-C.T."/>
            <person name="Winkler M.E."/>
        </authorList>
    </citation>
    <scope>NUCLEOTIDE SEQUENCE</scope>
</reference>
<dbReference type="PROSITE" id="PS51257">
    <property type="entry name" value="PROKAR_LIPOPROTEIN"/>
    <property type="match status" value="1"/>
</dbReference>
<sequence>MNRRKALKKLGLSLGTITLSPAVLSLLQSCKNDLDWNPVFFNSSQVNIISELTDLIIPSDEEVPGSKDLNLIKFIDLYIYNVSEKKQQVLLKKSLDSFLKDCLIKSNKTTFSNLERNDLETSLIYYLKTNIDSQSKWETTYRKFSKEFDESDKNVSDDALSYNFITTIRELTIAAFKGSEFIGENVLVYRPIPGEQEGCVDLEETTGGRAWSI</sequence>
<proteinExistence type="predicted"/>
<protein>
    <recommendedName>
        <fullName evidence="2">Gluconate 2-dehydrogenase subunit 3 family protein</fullName>
    </recommendedName>
</protein>
<evidence type="ECO:0000313" key="1">
    <source>
        <dbReference type="EMBL" id="SUZ54488.1"/>
    </source>
</evidence>
<accession>A0A381NKV2</accession>
<dbReference type="EMBL" id="UINC01000390">
    <property type="protein sequence ID" value="SUZ54488.1"/>
    <property type="molecule type" value="Genomic_DNA"/>
</dbReference>
<dbReference type="AlphaFoldDB" id="A0A381NKV2"/>
<dbReference type="Pfam" id="PF13618">
    <property type="entry name" value="Gluconate_2-dh3"/>
    <property type="match status" value="1"/>
</dbReference>
<evidence type="ECO:0008006" key="2">
    <source>
        <dbReference type="Google" id="ProtNLM"/>
    </source>
</evidence>
<gene>
    <name evidence="1" type="ORF">METZ01_LOCUS7342</name>
</gene>
<organism evidence="1">
    <name type="scientific">marine metagenome</name>
    <dbReference type="NCBI Taxonomy" id="408172"/>
    <lineage>
        <taxon>unclassified sequences</taxon>
        <taxon>metagenomes</taxon>
        <taxon>ecological metagenomes</taxon>
    </lineage>
</organism>